<accession>A0AAN5TAP1</accession>
<dbReference type="AlphaFoldDB" id="A0AAN5TAP1"/>
<gene>
    <name evidence="1" type="ORF">JBK99_08670</name>
</gene>
<dbReference type="Proteomes" id="UP000863577">
    <property type="component" value="Unassembled WGS sequence"/>
</dbReference>
<reference evidence="1" key="2">
    <citation type="submission" date="2019-09" db="EMBL/GenBank/DDBJ databases">
        <authorList>
            <consortium name="NCBI Pathogen Detection Project"/>
        </authorList>
    </citation>
    <scope>NUCLEOTIDE SEQUENCE</scope>
    <source>
        <strain evidence="1">CL18-200174</strain>
    </source>
</reference>
<dbReference type="RefSeq" id="WP_011215921.1">
    <property type="nucleotide sequence ID" value="NZ_CP174235.1"/>
</dbReference>
<organism evidence="1 2">
    <name type="scientific">Legionella pneumophila</name>
    <dbReference type="NCBI Taxonomy" id="446"/>
    <lineage>
        <taxon>Bacteria</taxon>
        <taxon>Pseudomonadati</taxon>
        <taxon>Pseudomonadota</taxon>
        <taxon>Gammaproteobacteria</taxon>
        <taxon>Legionellales</taxon>
        <taxon>Legionellaceae</taxon>
        <taxon>Legionella</taxon>
    </lineage>
</organism>
<evidence type="ECO:0000313" key="2">
    <source>
        <dbReference type="Proteomes" id="UP000863577"/>
    </source>
</evidence>
<evidence type="ECO:0000313" key="1">
    <source>
        <dbReference type="EMBL" id="HAU2396403.1"/>
    </source>
</evidence>
<name>A0AAN5TAP1_LEGPN</name>
<reference evidence="1" key="1">
    <citation type="journal article" date="2018" name="Genome Biol.">
        <title>SKESA: strategic k-mer extension for scrupulous assemblies.</title>
        <authorList>
            <person name="Souvorov A."/>
            <person name="Agarwala R."/>
            <person name="Lipman D.J."/>
        </authorList>
    </citation>
    <scope>NUCLEOTIDE SEQUENCE</scope>
    <source>
        <strain evidence="1">CL18-200174</strain>
    </source>
</reference>
<proteinExistence type="predicted"/>
<protein>
    <submittedName>
        <fullName evidence="1">Uncharacterized protein</fullName>
    </submittedName>
</protein>
<sequence>MFFKTCEFQRNKSSDTVYPRIDIRQAIYKESISLTPEMAISMQKKGGYQTDNDWKKMLMGDVTQNLLIQSVIGKKSLICAPPNINSMSLEDFHRWTKQPLPAGTSQYLALPNAFADNLIHGYHFVEARNYHHLVQVGEVKCQKTGNTLYPLRKALAVFAISEWMQELPVLVARASANTEHGEGGAIQLIVPLELLRLLHSNVKLLITQEDNEYSVEKKEGLYSPWKIRSKIKEAHEIALCSEYGVVEEFIPRPET</sequence>
<comment type="caution">
    <text evidence="1">The sequence shown here is derived from an EMBL/GenBank/DDBJ whole genome shotgun (WGS) entry which is preliminary data.</text>
</comment>
<dbReference type="EMBL" id="DACWOD010000006">
    <property type="protein sequence ID" value="HAU2396403.1"/>
    <property type="molecule type" value="Genomic_DNA"/>
</dbReference>